<dbReference type="KEGG" id="mtua:CSH63_19685"/>
<dbReference type="Proteomes" id="UP000267804">
    <property type="component" value="Chromosome"/>
</dbReference>
<evidence type="ECO:0000313" key="2">
    <source>
        <dbReference type="EMBL" id="AYF29649.1"/>
    </source>
</evidence>
<dbReference type="Gene3D" id="3.50.50.60">
    <property type="entry name" value="FAD/NAD(P)-binding domain"/>
    <property type="match status" value="1"/>
</dbReference>
<dbReference type="InterPro" id="IPR036188">
    <property type="entry name" value="FAD/NAD-bd_sf"/>
</dbReference>
<gene>
    <name evidence="2" type="ORF">CSH63_19685</name>
</gene>
<dbReference type="AlphaFoldDB" id="A0A386WQJ2"/>
<organism evidence="2 3">
    <name type="scientific">Micromonospora tulbaghiae</name>
    <dbReference type="NCBI Taxonomy" id="479978"/>
    <lineage>
        <taxon>Bacteria</taxon>
        <taxon>Bacillati</taxon>
        <taxon>Actinomycetota</taxon>
        <taxon>Actinomycetes</taxon>
        <taxon>Micromonosporales</taxon>
        <taxon>Micromonosporaceae</taxon>
        <taxon>Micromonospora</taxon>
    </lineage>
</organism>
<accession>A0A386WQJ2</accession>
<evidence type="ECO:0000313" key="3">
    <source>
        <dbReference type="Proteomes" id="UP000267804"/>
    </source>
</evidence>
<feature type="domain" description="FAD dependent oxidoreductase" evidence="1">
    <location>
        <begin position="31"/>
        <end position="395"/>
    </location>
</feature>
<dbReference type="InterPro" id="IPR006076">
    <property type="entry name" value="FAD-dep_OxRdtase"/>
</dbReference>
<protein>
    <submittedName>
        <fullName evidence="2">FAD-dependent oxidoreductase</fullName>
    </submittedName>
</protein>
<dbReference type="SUPFAM" id="SSF51905">
    <property type="entry name" value="FAD/NAD(P)-binding domain"/>
    <property type="match status" value="1"/>
</dbReference>
<dbReference type="GO" id="GO:0005737">
    <property type="term" value="C:cytoplasm"/>
    <property type="evidence" value="ECO:0007669"/>
    <property type="project" value="TreeGrafter"/>
</dbReference>
<proteinExistence type="predicted"/>
<evidence type="ECO:0000259" key="1">
    <source>
        <dbReference type="Pfam" id="PF01266"/>
    </source>
</evidence>
<dbReference type="PANTHER" id="PTHR13847">
    <property type="entry name" value="SARCOSINE DEHYDROGENASE-RELATED"/>
    <property type="match status" value="1"/>
</dbReference>
<dbReference type="EMBL" id="CP024087">
    <property type="protein sequence ID" value="AYF29649.1"/>
    <property type="molecule type" value="Genomic_DNA"/>
</dbReference>
<dbReference type="RefSeq" id="WP_120573964.1">
    <property type="nucleotide sequence ID" value="NZ_CP024087.1"/>
</dbReference>
<name>A0A386WQJ2_9ACTN</name>
<sequence>MTDYRHLSYWLSGLDEPLTPRPGLPGDTDADVAIVGAGYTGLWTAWYLAEADPTLRVVVLEREIAGYGASGRNGGWCSALFPTSLPALARRHGRDRALAMQRAMHDTVGEVGRVAAAEGIECDWRAGGTVTLARGEAQLHRARAEVAQAHAHGLTDDDLTLLDAGEAAARCNAEGVRGGTYTPHCAAVHPAKLVRGLARAVERRGVRIHERTAVTALRPGAAVTAAGVVRAPVVVRATEGYTPGLPGQRRSVAPVYSLMVATPPLPEETWARIGLAERETFSDYRHVIVYGQRTADGRLAFGGRGAPYHYASRVRPGFDREPRVFAALRRALGELFPALGPDVPVTHAWGGPLGVARDWSASVGLDRRTGLAWAGGYVGDGVGTSNLAGRTLADLIRGVESDLTALPWVGHRSPHWEPEPLRWLAMNAGLKIMSSADHTEHRTHRPSRRADLFNHFLGH</sequence>
<reference evidence="2 3" key="1">
    <citation type="submission" date="2017-10" db="EMBL/GenBank/DDBJ databases">
        <title>Integration of genomic and chemical information greatly accelerates assignment of the full stereostructure of myelolactone, a potent inhibitor of myeloma from a marine-derived Micromonospora.</title>
        <authorList>
            <person name="Kim M.C."/>
            <person name="Machado H."/>
            <person name="Jensen P.R."/>
            <person name="Fenical W."/>
        </authorList>
    </citation>
    <scope>NUCLEOTIDE SEQUENCE [LARGE SCALE GENOMIC DNA]</scope>
    <source>
        <strain evidence="2 3">CNY-010</strain>
    </source>
</reference>
<dbReference type="Gene3D" id="3.30.9.10">
    <property type="entry name" value="D-Amino Acid Oxidase, subunit A, domain 2"/>
    <property type="match status" value="1"/>
</dbReference>
<dbReference type="PANTHER" id="PTHR13847:SF285">
    <property type="entry name" value="FAD DEPENDENT OXIDOREDUCTASE DOMAIN-CONTAINING PROTEIN"/>
    <property type="match status" value="1"/>
</dbReference>
<dbReference type="Pfam" id="PF01266">
    <property type="entry name" value="DAO"/>
    <property type="match status" value="1"/>
</dbReference>